<dbReference type="STRING" id="1759059.ATE48_17050"/>
<keyword evidence="1" id="KW-0812">Transmembrane</keyword>
<evidence type="ECO:0000313" key="3">
    <source>
        <dbReference type="Proteomes" id="UP000092498"/>
    </source>
</evidence>
<dbReference type="EMBL" id="CP013244">
    <property type="protein sequence ID" value="ANP47494.1"/>
    <property type="molecule type" value="Genomic_DNA"/>
</dbReference>
<dbReference type="Proteomes" id="UP000092498">
    <property type="component" value="Chromosome"/>
</dbReference>
<keyword evidence="1" id="KW-1133">Transmembrane helix</keyword>
<dbReference type="Pfam" id="PF06197">
    <property type="entry name" value="DUF998"/>
    <property type="match status" value="1"/>
</dbReference>
<dbReference type="InterPro" id="IPR009339">
    <property type="entry name" value="DUF998"/>
</dbReference>
<feature type="transmembrane region" description="Helical" evidence="1">
    <location>
        <begin position="152"/>
        <end position="172"/>
    </location>
</feature>
<feature type="transmembrane region" description="Helical" evidence="1">
    <location>
        <begin position="184"/>
        <end position="203"/>
    </location>
</feature>
<organism evidence="2 3">
    <name type="scientific">Candidatus Viadribacter manganicus</name>
    <dbReference type="NCBI Taxonomy" id="1759059"/>
    <lineage>
        <taxon>Bacteria</taxon>
        <taxon>Pseudomonadati</taxon>
        <taxon>Pseudomonadota</taxon>
        <taxon>Alphaproteobacteria</taxon>
        <taxon>Hyphomonadales</taxon>
        <taxon>Hyphomonadaceae</taxon>
        <taxon>Candidatus Viadribacter</taxon>
    </lineage>
</organism>
<protein>
    <recommendedName>
        <fullName evidence="4">DUF998 domain-containing protein</fullName>
    </recommendedName>
</protein>
<evidence type="ECO:0000313" key="2">
    <source>
        <dbReference type="EMBL" id="ANP47494.1"/>
    </source>
</evidence>
<accession>A0A1B1ALQ9</accession>
<reference evidence="2 3" key="1">
    <citation type="submission" date="2015-11" db="EMBL/GenBank/DDBJ databases">
        <title>Whole-Genome Sequence of Candidatus Oderbacter manganicum from the National Park Lower Oder Valley, Germany.</title>
        <authorList>
            <person name="Braun B."/>
            <person name="Liere K."/>
            <person name="Szewzyk U."/>
        </authorList>
    </citation>
    <scope>NUCLEOTIDE SEQUENCE [LARGE SCALE GENOMIC DNA]</scope>
    <source>
        <strain evidence="2 3">OTSz_A_272</strain>
    </source>
</reference>
<keyword evidence="1" id="KW-0472">Membrane</keyword>
<dbReference type="OrthoDB" id="679392at2"/>
<feature type="transmembrane region" description="Helical" evidence="1">
    <location>
        <begin position="124"/>
        <end position="145"/>
    </location>
</feature>
<gene>
    <name evidence="2" type="ORF">ATE48_17050</name>
</gene>
<evidence type="ECO:0008006" key="4">
    <source>
        <dbReference type="Google" id="ProtNLM"/>
    </source>
</evidence>
<evidence type="ECO:0000256" key="1">
    <source>
        <dbReference type="SAM" id="Phobius"/>
    </source>
</evidence>
<dbReference type="AlphaFoldDB" id="A0A1B1ALQ9"/>
<feature type="transmembrane region" description="Helical" evidence="1">
    <location>
        <begin position="82"/>
        <end position="104"/>
    </location>
</feature>
<dbReference type="InParanoid" id="A0A1B1ALQ9"/>
<keyword evidence="3" id="KW-1185">Reference proteome</keyword>
<feature type="transmembrane region" description="Helical" evidence="1">
    <location>
        <begin position="55"/>
        <end position="75"/>
    </location>
</feature>
<dbReference type="KEGG" id="cbot:ATE48_17050"/>
<sequence>MAGMNGKLAMITGLLGAAWLVAMVLIGGASFDGYDHVAQYISELGANGAPYGWHVSWMGFLPIGVLICAFAYFAWRAAPRSVLATLGFVGVFLFSIGYVGSAFFPCDYGCRPDNPSFSQVMHELVGLAGYLLAPLTLIVLGLAAWKWPGAAWLAVVAFIAAVGALVGLGGIMDAASPQVGLYQRALEASVLGWIVSCSLYLGLKNKTAAQ</sequence>
<name>A0A1B1ALQ9_9PROT</name>
<proteinExistence type="predicted"/>